<evidence type="ECO:0000313" key="1">
    <source>
        <dbReference type="EMBL" id="KKK65756.1"/>
    </source>
</evidence>
<sequence>MKPEYDKAAIRRGIADAEAGREKPWSEVWQEFVRLWLAEHFWTPCERCNGEMEIPIRQEDDTWQVCPKCAGTGKLWPFRKPVAQCRRSRPCQYHTMSPCSPTGYLPGCDDYDRLLAAADAKGWCVKTHAHPGSPGMDVTVNGVVRVQHEGGLRGMAALRLALALAAKMPTAPEERRTIKDPPQA</sequence>
<gene>
    <name evidence="1" type="ORF">LCGC14_2970970</name>
</gene>
<proteinExistence type="predicted"/>
<dbReference type="AlphaFoldDB" id="A0A0F9A0N1"/>
<organism evidence="1">
    <name type="scientific">marine sediment metagenome</name>
    <dbReference type="NCBI Taxonomy" id="412755"/>
    <lineage>
        <taxon>unclassified sequences</taxon>
        <taxon>metagenomes</taxon>
        <taxon>ecological metagenomes</taxon>
    </lineage>
</organism>
<comment type="caution">
    <text evidence="1">The sequence shown here is derived from an EMBL/GenBank/DDBJ whole genome shotgun (WGS) entry which is preliminary data.</text>
</comment>
<reference evidence="1" key="1">
    <citation type="journal article" date="2015" name="Nature">
        <title>Complex archaea that bridge the gap between prokaryotes and eukaryotes.</title>
        <authorList>
            <person name="Spang A."/>
            <person name="Saw J.H."/>
            <person name="Jorgensen S.L."/>
            <person name="Zaremba-Niedzwiedzka K."/>
            <person name="Martijn J."/>
            <person name="Lind A.E."/>
            <person name="van Eijk R."/>
            <person name="Schleper C."/>
            <person name="Guy L."/>
            <person name="Ettema T.J."/>
        </authorList>
    </citation>
    <scope>NUCLEOTIDE SEQUENCE</scope>
</reference>
<protein>
    <submittedName>
        <fullName evidence="1">Uncharacterized protein</fullName>
    </submittedName>
</protein>
<name>A0A0F9A0N1_9ZZZZ</name>
<accession>A0A0F9A0N1</accession>
<feature type="non-terminal residue" evidence="1">
    <location>
        <position position="184"/>
    </location>
</feature>
<dbReference type="EMBL" id="LAZR01060399">
    <property type="protein sequence ID" value="KKK65756.1"/>
    <property type="molecule type" value="Genomic_DNA"/>
</dbReference>